<dbReference type="InterPro" id="IPR005196">
    <property type="entry name" value="Glyco_hydro_65_N"/>
</dbReference>
<dbReference type="Proteomes" id="UP001431199">
    <property type="component" value="Unassembled WGS sequence"/>
</dbReference>
<feature type="domain" description="Glycoside hydrolase family 65 C-terminal" evidence="3">
    <location>
        <begin position="700"/>
        <end position="761"/>
    </location>
</feature>
<sequence>MAKIADKYFKVDSWKIIEEGFNPDYGEVSESIFSLGNEYMGVRGYFEEGYNGPKLIGSYFNGIYERTKPDYGHYKGIVDFTEYMVNSVDWLYTRICVDGEELEISKADISEFVRELDMQNGVLTRSFIWNLSNGKKLKISFERILSMTDVQVGAQRVKLTALNFDGDVEIKSGLDFSNPHCMQKMNMWEIKDILYKSGKNAFAGIEGETLHTQQRVFSACAIKADVNEFDNVKEEKKAVVKFNLLLKQNEEKKFEKIVKNFTLKEEIEENKFREDVKAVYEEFETEKENDISSMSFEQIKEDSTKWWKEIWETSDVTIDGDEENQQGIRFCIFQLFQTYHGAVKGTNIGAKGLTGEAYNGNAFWDTETYCLPFFLFNNKEAAQNLLYFRYKTLDEARERAKALDCEGAFYPIATISGKECCNLWQHASLQLQASTAVAYGIWFYEKLYQDEEFMTQYGLEMLIEISRMLVTRGDFSQDGKYGYYCVMGPDEFQMMVHNNCYTNFMGKFTLDFTLKVIEDIKKNDKKAYDEIVGKINFDESEMDKWKKVSECMYIPYHEDSLLYEQHEGFFKLPHLNIDSIPIEDFPLYNHWSYDRIYRNDMIKQPDVLMFMLLFNSHFTEEQLKVNYEYYEPRCIHESSLSPSVHSILASQLHKKDEAYDFFGFATRMDLDNYNRNTREGIHTTSIAAAWMNIIYGFGGLRTDGDIIHITPSIPQNWNKYTFKIHYMGEVIEVMVTKDKVEISTKYGKNILVQVYDEKIELGEEAYICDVK</sequence>
<name>A0ABT2M264_9FIRM</name>
<dbReference type="InterPro" id="IPR037018">
    <property type="entry name" value="GH65_N"/>
</dbReference>
<evidence type="ECO:0000313" key="6">
    <source>
        <dbReference type="Proteomes" id="UP001431199"/>
    </source>
</evidence>
<dbReference type="SUPFAM" id="SSF74650">
    <property type="entry name" value="Galactose mutarotase-like"/>
    <property type="match status" value="1"/>
</dbReference>
<dbReference type="InterPro" id="IPR012341">
    <property type="entry name" value="6hp_glycosidase-like_sf"/>
</dbReference>
<reference evidence="5" key="1">
    <citation type="submission" date="2022-09" db="EMBL/GenBank/DDBJ databases">
        <title>Eubacterium sp. LFL-14 isolated from human feces.</title>
        <authorList>
            <person name="Liu F."/>
        </authorList>
    </citation>
    <scope>NUCLEOTIDE SEQUENCE</scope>
    <source>
        <strain evidence="5">LFL-14</strain>
    </source>
</reference>
<dbReference type="InterPro" id="IPR005194">
    <property type="entry name" value="Glyco_hydro_65_C"/>
</dbReference>
<gene>
    <name evidence="5" type="ORF">N5B56_11080</name>
</gene>
<evidence type="ECO:0000259" key="3">
    <source>
        <dbReference type="Pfam" id="PF03633"/>
    </source>
</evidence>
<dbReference type="InterPro" id="IPR011013">
    <property type="entry name" value="Gal_mutarotase_sf_dom"/>
</dbReference>
<dbReference type="Pfam" id="PF03636">
    <property type="entry name" value="Glyco_hydro_65N"/>
    <property type="match status" value="1"/>
</dbReference>
<proteinExistence type="inferred from homology"/>
<keyword evidence="6" id="KW-1185">Reference proteome</keyword>
<dbReference type="InterPro" id="IPR017045">
    <property type="entry name" value="Malt_Pase/Glycosyl_Hdrlase"/>
</dbReference>
<dbReference type="PANTHER" id="PTHR11051">
    <property type="entry name" value="GLYCOSYL HYDROLASE-RELATED"/>
    <property type="match status" value="1"/>
</dbReference>
<dbReference type="InterPro" id="IPR008928">
    <property type="entry name" value="6-hairpin_glycosidase_sf"/>
</dbReference>
<dbReference type="GO" id="GO:0016787">
    <property type="term" value="F:hydrolase activity"/>
    <property type="evidence" value="ECO:0007669"/>
    <property type="project" value="UniProtKB-KW"/>
</dbReference>
<dbReference type="InterPro" id="IPR005195">
    <property type="entry name" value="Glyco_hydro_65_M"/>
</dbReference>
<feature type="domain" description="Glycoside hydrolase family 65 central catalytic" evidence="2">
    <location>
        <begin position="329"/>
        <end position="691"/>
    </location>
</feature>
<comment type="caution">
    <text evidence="5">The sequence shown here is derived from an EMBL/GenBank/DDBJ whole genome shotgun (WGS) entry which is preliminary data.</text>
</comment>
<evidence type="ECO:0000313" key="5">
    <source>
        <dbReference type="EMBL" id="MCT7399621.1"/>
    </source>
</evidence>
<evidence type="ECO:0000259" key="4">
    <source>
        <dbReference type="Pfam" id="PF03636"/>
    </source>
</evidence>
<dbReference type="Gene3D" id="2.70.98.40">
    <property type="entry name" value="Glycoside hydrolase, family 65, N-terminal domain"/>
    <property type="match status" value="1"/>
</dbReference>
<accession>A0ABT2M264</accession>
<dbReference type="Pfam" id="PF03632">
    <property type="entry name" value="Glyco_hydro_65m"/>
    <property type="match status" value="1"/>
</dbReference>
<dbReference type="RefSeq" id="WP_260978954.1">
    <property type="nucleotide sequence ID" value="NZ_JAODBU010000011.1"/>
</dbReference>
<evidence type="ECO:0000259" key="2">
    <source>
        <dbReference type="Pfam" id="PF03632"/>
    </source>
</evidence>
<protein>
    <submittedName>
        <fullName evidence="5">Family 65 glycosyl hydrolase</fullName>
    </submittedName>
</protein>
<dbReference type="Gene3D" id="1.50.10.10">
    <property type="match status" value="1"/>
</dbReference>
<dbReference type="Pfam" id="PF03633">
    <property type="entry name" value="Glyco_hydro_65C"/>
    <property type="match status" value="1"/>
</dbReference>
<comment type="similarity">
    <text evidence="1">Belongs to the glycosyl hydrolase 65 family.</text>
</comment>
<keyword evidence="5" id="KW-0378">Hydrolase</keyword>
<dbReference type="PANTHER" id="PTHR11051:SF14">
    <property type="entry name" value="MALTOSE PHOSPHORYLASE"/>
    <property type="match status" value="1"/>
</dbReference>
<evidence type="ECO:0000256" key="1">
    <source>
        <dbReference type="ARBA" id="ARBA00006768"/>
    </source>
</evidence>
<dbReference type="PIRSF" id="PIRSF036289">
    <property type="entry name" value="Glycosyl_hydrolase_malt_phosph"/>
    <property type="match status" value="1"/>
</dbReference>
<feature type="domain" description="Glycoside hydrolase family 65 N-terminal" evidence="4">
    <location>
        <begin position="17"/>
        <end position="262"/>
    </location>
</feature>
<dbReference type="EMBL" id="JAODBU010000011">
    <property type="protein sequence ID" value="MCT7399621.1"/>
    <property type="molecule type" value="Genomic_DNA"/>
</dbReference>
<organism evidence="5 6">
    <name type="scientific">Eubacterium album</name>
    <dbReference type="NCBI Taxonomy" id="2978477"/>
    <lineage>
        <taxon>Bacteria</taxon>
        <taxon>Bacillati</taxon>
        <taxon>Bacillota</taxon>
        <taxon>Clostridia</taxon>
        <taxon>Eubacteriales</taxon>
        <taxon>Eubacteriaceae</taxon>
        <taxon>Eubacterium</taxon>
    </lineage>
</organism>
<dbReference type="SUPFAM" id="SSF48208">
    <property type="entry name" value="Six-hairpin glycosidases"/>
    <property type="match status" value="1"/>
</dbReference>
<dbReference type="Gene3D" id="2.60.420.10">
    <property type="entry name" value="Maltose phosphorylase, domain 3"/>
    <property type="match status" value="1"/>
</dbReference>